<evidence type="ECO:0000256" key="3">
    <source>
        <dbReference type="ARBA" id="ARBA00022729"/>
    </source>
</evidence>
<reference evidence="7 8" key="1">
    <citation type="submission" date="2019-12" db="EMBL/GenBank/DDBJ databases">
        <title>Shewanella insulae sp. nov., isolated from a tidal flat.</title>
        <authorList>
            <person name="Yoon J.-H."/>
        </authorList>
    </citation>
    <scope>NUCLEOTIDE SEQUENCE [LARGE SCALE GENOMIC DNA]</scope>
    <source>
        <strain evidence="7 8">JBTF-M18</strain>
    </source>
</reference>
<evidence type="ECO:0000256" key="2">
    <source>
        <dbReference type="ARBA" id="ARBA00005722"/>
    </source>
</evidence>
<accession>A0A6L7HWF7</accession>
<dbReference type="PANTHER" id="PTHR38776">
    <property type="entry name" value="MLTA-INTERACTING PROTEIN-RELATED"/>
    <property type="match status" value="1"/>
</dbReference>
<evidence type="ECO:0000313" key="8">
    <source>
        <dbReference type="Proteomes" id="UP000474778"/>
    </source>
</evidence>
<feature type="signal peptide" evidence="6">
    <location>
        <begin position="1"/>
        <end position="19"/>
    </location>
</feature>
<dbReference type="AlphaFoldDB" id="A0A6L7HWF7"/>
<evidence type="ECO:0000256" key="6">
    <source>
        <dbReference type="SAM" id="SignalP"/>
    </source>
</evidence>
<gene>
    <name evidence="7" type="ORF">GNT65_06620</name>
</gene>
<dbReference type="InterPro" id="IPR010583">
    <property type="entry name" value="MipA"/>
</dbReference>
<keyword evidence="4" id="KW-0472">Membrane</keyword>
<organism evidence="7 8">
    <name type="scientific">Shewanella insulae</name>
    <dbReference type="NCBI Taxonomy" id="2681496"/>
    <lineage>
        <taxon>Bacteria</taxon>
        <taxon>Pseudomonadati</taxon>
        <taxon>Pseudomonadota</taxon>
        <taxon>Gammaproteobacteria</taxon>
        <taxon>Alteromonadales</taxon>
        <taxon>Shewanellaceae</taxon>
        <taxon>Shewanella</taxon>
    </lineage>
</organism>
<dbReference type="GO" id="GO:0009252">
    <property type="term" value="P:peptidoglycan biosynthetic process"/>
    <property type="evidence" value="ECO:0007669"/>
    <property type="project" value="TreeGrafter"/>
</dbReference>
<sequence>MKYLPLALVALGSINLAQAAESDTYISNGQVYHSRGWVVEFGAGYNSDIIKEQKNDYKFAFGDHNRFGPRVNVGYHGDRFNADLDKGINYRLYGKDRDAITFSTYLTGNGLWLDKDVSKVLAGMEERRMSVDLGLNMDIKVGPRGVLSTNFQHDISGEYKGYVAGVRYQQILNLGSLDLVPFVGVSYNSAKFNDHYFGVSKKEALPKRAQYEAKAGINYDVGYQLILPLSSNWRITQQTSYTRLSEEIADSPITESRNQWSATLMASYRF</sequence>
<evidence type="ECO:0000256" key="5">
    <source>
        <dbReference type="ARBA" id="ARBA00023237"/>
    </source>
</evidence>
<name>A0A6L7HWF7_9GAMM</name>
<keyword evidence="3 6" id="KW-0732">Signal</keyword>
<dbReference type="EMBL" id="WRPA01000004">
    <property type="protein sequence ID" value="MXR68350.1"/>
    <property type="molecule type" value="Genomic_DNA"/>
</dbReference>
<dbReference type="Proteomes" id="UP000474778">
    <property type="component" value="Unassembled WGS sequence"/>
</dbReference>
<dbReference type="InterPro" id="IPR011250">
    <property type="entry name" value="OMP/PagP_B-barrel"/>
</dbReference>
<keyword evidence="8" id="KW-1185">Reference proteome</keyword>
<protein>
    <submittedName>
        <fullName evidence="7">MipA/OmpV family protein</fullName>
    </submittedName>
</protein>
<feature type="chain" id="PRO_5026837614" evidence="6">
    <location>
        <begin position="20"/>
        <end position="270"/>
    </location>
</feature>
<dbReference type="GO" id="GO:0009279">
    <property type="term" value="C:cell outer membrane"/>
    <property type="evidence" value="ECO:0007669"/>
    <property type="project" value="UniProtKB-SubCell"/>
</dbReference>
<dbReference type="RefSeq" id="WP_160794558.1">
    <property type="nucleotide sequence ID" value="NZ_CANMWR010000014.1"/>
</dbReference>
<proteinExistence type="inferred from homology"/>
<evidence type="ECO:0000256" key="1">
    <source>
        <dbReference type="ARBA" id="ARBA00004442"/>
    </source>
</evidence>
<comment type="caution">
    <text evidence="7">The sequence shown here is derived from an EMBL/GenBank/DDBJ whole genome shotgun (WGS) entry which is preliminary data.</text>
</comment>
<dbReference type="Pfam" id="PF06629">
    <property type="entry name" value="MipA"/>
    <property type="match status" value="1"/>
</dbReference>
<dbReference type="SUPFAM" id="SSF56925">
    <property type="entry name" value="OMPA-like"/>
    <property type="match status" value="1"/>
</dbReference>
<comment type="similarity">
    <text evidence="2">Belongs to the MipA/OmpV family.</text>
</comment>
<evidence type="ECO:0000256" key="4">
    <source>
        <dbReference type="ARBA" id="ARBA00023136"/>
    </source>
</evidence>
<keyword evidence="5" id="KW-0998">Cell outer membrane</keyword>
<comment type="subcellular location">
    <subcellularLocation>
        <location evidence="1">Cell outer membrane</location>
    </subcellularLocation>
</comment>
<dbReference type="PANTHER" id="PTHR38776:SF1">
    <property type="entry name" value="MLTA-INTERACTING PROTEIN-RELATED"/>
    <property type="match status" value="1"/>
</dbReference>
<evidence type="ECO:0000313" key="7">
    <source>
        <dbReference type="EMBL" id="MXR68350.1"/>
    </source>
</evidence>